<evidence type="ECO:0000256" key="1">
    <source>
        <dbReference type="SAM" id="MobiDB-lite"/>
    </source>
</evidence>
<dbReference type="InterPro" id="IPR045341">
    <property type="entry name" value="DUF6532"/>
</dbReference>
<organism evidence="3 4">
    <name type="scientific">Armillaria gallica</name>
    <name type="common">Bulbous honey fungus</name>
    <name type="synonym">Armillaria bulbosa</name>
    <dbReference type="NCBI Taxonomy" id="47427"/>
    <lineage>
        <taxon>Eukaryota</taxon>
        <taxon>Fungi</taxon>
        <taxon>Dikarya</taxon>
        <taxon>Basidiomycota</taxon>
        <taxon>Agaricomycotina</taxon>
        <taxon>Agaricomycetes</taxon>
        <taxon>Agaricomycetidae</taxon>
        <taxon>Agaricales</taxon>
        <taxon>Marasmiineae</taxon>
        <taxon>Physalacriaceae</taxon>
        <taxon>Armillaria</taxon>
    </lineage>
</organism>
<dbReference type="EMBL" id="KZ293647">
    <property type="protein sequence ID" value="PBK99791.1"/>
    <property type="molecule type" value="Genomic_DNA"/>
</dbReference>
<dbReference type="STRING" id="47427.A0A2H3DX37"/>
<accession>A0A2H3DX37</accession>
<evidence type="ECO:0000259" key="2">
    <source>
        <dbReference type="Pfam" id="PF20149"/>
    </source>
</evidence>
<gene>
    <name evidence="3" type="ORF">ARMGADRAFT_1025917</name>
</gene>
<reference evidence="4" key="1">
    <citation type="journal article" date="2017" name="Nat. Ecol. Evol.">
        <title>Genome expansion and lineage-specific genetic innovations in the forest pathogenic fungi Armillaria.</title>
        <authorList>
            <person name="Sipos G."/>
            <person name="Prasanna A.N."/>
            <person name="Walter M.C."/>
            <person name="O'Connor E."/>
            <person name="Balint B."/>
            <person name="Krizsan K."/>
            <person name="Kiss B."/>
            <person name="Hess J."/>
            <person name="Varga T."/>
            <person name="Slot J."/>
            <person name="Riley R."/>
            <person name="Boka B."/>
            <person name="Rigling D."/>
            <person name="Barry K."/>
            <person name="Lee J."/>
            <person name="Mihaltcheva S."/>
            <person name="LaButti K."/>
            <person name="Lipzen A."/>
            <person name="Waldron R."/>
            <person name="Moloney N.M."/>
            <person name="Sperisen C."/>
            <person name="Kredics L."/>
            <person name="Vagvoelgyi C."/>
            <person name="Patrignani A."/>
            <person name="Fitzpatrick D."/>
            <person name="Nagy I."/>
            <person name="Doyle S."/>
            <person name="Anderson J.B."/>
            <person name="Grigoriev I.V."/>
            <person name="Gueldener U."/>
            <person name="Muensterkoetter M."/>
            <person name="Nagy L.G."/>
        </authorList>
    </citation>
    <scope>NUCLEOTIDE SEQUENCE [LARGE SCALE GENOMIC DNA]</scope>
    <source>
        <strain evidence="4">Ar21-2</strain>
    </source>
</reference>
<name>A0A2H3DX37_ARMGA</name>
<protein>
    <recommendedName>
        <fullName evidence="2">DUF6532 domain-containing protein</fullName>
    </recommendedName>
</protein>
<feature type="compositionally biased region" description="Acidic residues" evidence="1">
    <location>
        <begin position="298"/>
        <end position="314"/>
    </location>
</feature>
<dbReference type="OrthoDB" id="3257342at2759"/>
<dbReference type="Proteomes" id="UP000217790">
    <property type="component" value="Unassembled WGS sequence"/>
</dbReference>
<dbReference type="InParanoid" id="A0A2H3DX37"/>
<keyword evidence="4" id="KW-1185">Reference proteome</keyword>
<evidence type="ECO:0000313" key="4">
    <source>
        <dbReference type="Proteomes" id="UP000217790"/>
    </source>
</evidence>
<feature type="domain" description="DUF6532" evidence="2">
    <location>
        <begin position="101"/>
        <end position="258"/>
    </location>
</feature>
<dbReference type="Pfam" id="PF20149">
    <property type="entry name" value="DUF6532"/>
    <property type="match status" value="1"/>
</dbReference>
<feature type="region of interest" description="Disordered" evidence="1">
    <location>
        <begin position="284"/>
        <end position="320"/>
    </location>
</feature>
<evidence type="ECO:0000313" key="3">
    <source>
        <dbReference type="EMBL" id="PBK99791.1"/>
    </source>
</evidence>
<proteinExistence type="predicted"/>
<sequence>MYSKPTKICYPNTHPDLHNIQQPLRNASVAAMAVSSRDAIIPTSTPTASSSTLGVRKSPPATISAETTHVVKSVKVAMGGSRGHTRTSDFDELTKAVLKDAITVYKGHLFTNGAFLECSEEYDLAVESFIFMCKTHKIQMEIDNDLMKLITQCSSQARGDCKSKAHPLVPPAFGINLLNRANFLYKDPATRSGLYQNTIIQTVLNAIWFKNKNDEEAMNPNFLKDGIPLPAIALVFTVIECCIDEWQTGQHVDVQFTALHQSLAKRARKHAKMVDKPTAHAAQIDDVDLESAKKDWEDFNDSDEDKEANEDEEQLTVGQA</sequence>
<dbReference type="AlphaFoldDB" id="A0A2H3DX37"/>